<comment type="caution">
    <text evidence="1">The sequence shown here is derived from an EMBL/GenBank/DDBJ whole genome shotgun (WGS) entry which is preliminary data.</text>
</comment>
<evidence type="ECO:0000313" key="2">
    <source>
        <dbReference type="Proteomes" id="UP001396334"/>
    </source>
</evidence>
<protein>
    <submittedName>
        <fullName evidence="1">Uncharacterized protein</fullName>
    </submittedName>
</protein>
<dbReference type="Proteomes" id="UP001396334">
    <property type="component" value="Unassembled WGS sequence"/>
</dbReference>
<evidence type="ECO:0000313" key="1">
    <source>
        <dbReference type="EMBL" id="KAK9013583.1"/>
    </source>
</evidence>
<reference evidence="1 2" key="1">
    <citation type="journal article" date="2024" name="G3 (Bethesda)">
        <title>Genome assembly of Hibiscus sabdariffa L. provides insights into metabolisms of medicinal natural products.</title>
        <authorList>
            <person name="Kim T."/>
        </authorList>
    </citation>
    <scope>NUCLEOTIDE SEQUENCE [LARGE SCALE GENOMIC DNA]</scope>
    <source>
        <strain evidence="1">TK-2024</strain>
        <tissue evidence="1">Old leaves</tissue>
    </source>
</reference>
<accession>A0ABR2RLA8</accession>
<keyword evidence="2" id="KW-1185">Reference proteome</keyword>
<proteinExistence type="predicted"/>
<dbReference type="EMBL" id="JBBPBN010000022">
    <property type="protein sequence ID" value="KAK9013583.1"/>
    <property type="molecule type" value="Genomic_DNA"/>
</dbReference>
<name>A0ABR2RLA8_9ROSI</name>
<sequence>MTDWEILFDTILWNLWLDRNALVFNNLIEDGLGVIKRSRRLLDVSKQTHGVNRLARLGDVAATCGVTSWSPPPTNWIKMNIDDVCREMDGFASCVGVARDNCGSHNNILGLNSIEAIRNFGSFSLSTMGNMVCTVILKICRQGHG</sequence>
<organism evidence="1 2">
    <name type="scientific">Hibiscus sabdariffa</name>
    <name type="common">roselle</name>
    <dbReference type="NCBI Taxonomy" id="183260"/>
    <lineage>
        <taxon>Eukaryota</taxon>
        <taxon>Viridiplantae</taxon>
        <taxon>Streptophyta</taxon>
        <taxon>Embryophyta</taxon>
        <taxon>Tracheophyta</taxon>
        <taxon>Spermatophyta</taxon>
        <taxon>Magnoliopsida</taxon>
        <taxon>eudicotyledons</taxon>
        <taxon>Gunneridae</taxon>
        <taxon>Pentapetalae</taxon>
        <taxon>rosids</taxon>
        <taxon>malvids</taxon>
        <taxon>Malvales</taxon>
        <taxon>Malvaceae</taxon>
        <taxon>Malvoideae</taxon>
        <taxon>Hibiscus</taxon>
    </lineage>
</organism>
<gene>
    <name evidence="1" type="ORF">V6N11_041585</name>
</gene>